<keyword evidence="6" id="KW-0833">Ubl conjugation pathway</keyword>
<gene>
    <name evidence="11" type="ORF">BB561_004032</name>
</gene>
<dbReference type="PANTHER" id="PTHR11210">
    <property type="entry name" value="RING BOX"/>
    <property type="match status" value="1"/>
</dbReference>
<proteinExistence type="predicted"/>
<evidence type="ECO:0000259" key="10">
    <source>
        <dbReference type="PROSITE" id="PS50089"/>
    </source>
</evidence>
<evidence type="ECO:0000313" key="11">
    <source>
        <dbReference type="EMBL" id="PVU92122.1"/>
    </source>
</evidence>
<dbReference type="GO" id="GO:0005680">
    <property type="term" value="C:anaphase-promoting complex"/>
    <property type="evidence" value="ECO:0007669"/>
    <property type="project" value="InterPro"/>
</dbReference>
<dbReference type="OrthoDB" id="1681166at2759"/>
<dbReference type="SUPFAM" id="SSF57850">
    <property type="entry name" value="RING/U-box"/>
    <property type="match status" value="1"/>
</dbReference>
<organism evidence="11 12">
    <name type="scientific">Smittium simulii</name>
    <dbReference type="NCBI Taxonomy" id="133385"/>
    <lineage>
        <taxon>Eukaryota</taxon>
        <taxon>Fungi</taxon>
        <taxon>Fungi incertae sedis</taxon>
        <taxon>Zoopagomycota</taxon>
        <taxon>Kickxellomycotina</taxon>
        <taxon>Harpellomycetes</taxon>
        <taxon>Harpellales</taxon>
        <taxon>Legeriomycetaceae</taxon>
        <taxon>Smittium</taxon>
    </lineage>
</organism>
<keyword evidence="3" id="KW-0479">Metal-binding</keyword>
<dbReference type="STRING" id="133385.A0A2T9YIE4"/>
<dbReference type="SMART" id="SM00184">
    <property type="entry name" value="RING"/>
    <property type="match status" value="1"/>
</dbReference>
<keyword evidence="12" id="KW-1185">Reference proteome</keyword>
<evidence type="ECO:0000313" key="12">
    <source>
        <dbReference type="Proteomes" id="UP000245383"/>
    </source>
</evidence>
<dbReference type="InterPro" id="IPR051031">
    <property type="entry name" value="RING-box_E3_Ubiquitin_Ligase"/>
</dbReference>
<protein>
    <recommendedName>
        <fullName evidence="1">Anaphase-promoting complex subunit 11</fullName>
    </recommendedName>
</protein>
<dbReference type="GO" id="GO:0031145">
    <property type="term" value="P:anaphase-promoting complex-dependent catabolic process"/>
    <property type="evidence" value="ECO:0007669"/>
    <property type="project" value="InterPro"/>
</dbReference>
<feature type="domain" description="RING-type" evidence="10">
    <location>
        <begin position="35"/>
        <end position="78"/>
    </location>
</feature>
<comment type="caution">
    <text evidence="11">The sequence shown here is derived from an EMBL/GenBank/DDBJ whole genome shotgun (WGS) entry which is preliminary data.</text>
</comment>
<dbReference type="GO" id="GO:0061630">
    <property type="term" value="F:ubiquitin protein ligase activity"/>
    <property type="evidence" value="ECO:0007669"/>
    <property type="project" value="InterPro"/>
</dbReference>
<dbReference type="AlphaFoldDB" id="A0A2T9YIE4"/>
<dbReference type="Pfam" id="PF12861">
    <property type="entry name" value="zf-ANAPC11"/>
    <property type="match status" value="1"/>
</dbReference>
<evidence type="ECO:0000256" key="7">
    <source>
        <dbReference type="ARBA" id="ARBA00022833"/>
    </source>
</evidence>
<evidence type="ECO:0000256" key="5">
    <source>
        <dbReference type="ARBA" id="ARBA00022776"/>
    </source>
</evidence>
<sequence length="87" mass="10047">MKITLKQYNGVATWRWNTETEDICGICRLEFDACCPQCLFPGETCPIVEGTCGHIFHKHCIEKWSNSDKNNKSCPMDRLPWTLVKKP</sequence>
<keyword evidence="7" id="KW-0862">Zinc</keyword>
<name>A0A2T9YIE4_9FUNG</name>
<dbReference type="InterPro" id="IPR001841">
    <property type="entry name" value="Znf_RING"/>
</dbReference>
<dbReference type="InterPro" id="IPR013083">
    <property type="entry name" value="Znf_RING/FYVE/PHD"/>
</dbReference>
<accession>A0A2T9YIE4</accession>
<dbReference type="Proteomes" id="UP000245383">
    <property type="component" value="Unassembled WGS sequence"/>
</dbReference>
<evidence type="ECO:0000256" key="2">
    <source>
        <dbReference type="ARBA" id="ARBA00022618"/>
    </source>
</evidence>
<dbReference type="EMBL" id="MBFR01000173">
    <property type="protein sequence ID" value="PVU92122.1"/>
    <property type="molecule type" value="Genomic_DNA"/>
</dbReference>
<evidence type="ECO:0000256" key="6">
    <source>
        <dbReference type="ARBA" id="ARBA00022786"/>
    </source>
</evidence>
<evidence type="ECO:0000256" key="9">
    <source>
        <dbReference type="PROSITE-ProRule" id="PRU00175"/>
    </source>
</evidence>
<dbReference type="GO" id="GO:0051301">
    <property type="term" value="P:cell division"/>
    <property type="evidence" value="ECO:0007669"/>
    <property type="project" value="UniProtKB-KW"/>
</dbReference>
<evidence type="ECO:0000256" key="3">
    <source>
        <dbReference type="ARBA" id="ARBA00022723"/>
    </source>
</evidence>
<evidence type="ECO:0000256" key="8">
    <source>
        <dbReference type="ARBA" id="ARBA00023306"/>
    </source>
</evidence>
<keyword evidence="5" id="KW-0498">Mitosis</keyword>
<dbReference type="GO" id="GO:0008270">
    <property type="term" value="F:zinc ion binding"/>
    <property type="evidence" value="ECO:0007669"/>
    <property type="project" value="UniProtKB-KW"/>
</dbReference>
<dbReference type="PROSITE" id="PS50089">
    <property type="entry name" value="ZF_RING_2"/>
    <property type="match status" value="1"/>
</dbReference>
<dbReference type="GO" id="GO:0097602">
    <property type="term" value="F:cullin family protein binding"/>
    <property type="evidence" value="ECO:0007669"/>
    <property type="project" value="InterPro"/>
</dbReference>
<evidence type="ECO:0000256" key="4">
    <source>
        <dbReference type="ARBA" id="ARBA00022771"/>
    </source>
</evidence>
<keyword evidence="8" id="KW-0131">Cell cycle</keyword>
<keyword evidence="4 9" id="KW-0863">Zinc-finger</keyword>
<dbReference type="InterPro" id="IPR024991">
    <property type="entry name" value="RING-H2_APC11"/>
</dbReference>
<dbReference type="CDD" id="cd16456">
    <property type="entry name" value="RING-H2_APC11"/>
    <property type="match status" value="1"/>
</dbReference>
<keyword evidence="2" id="KW-0132">Cell division</keyword>
<evidence type="ECO:0000256" key="1">
    <source>
        <dbReference type="ARBA" id="ARBA00013928"/>
    </source>
</evidence>
<reference evidence="11 12" key="1">
    <citation type="journal article" date="2018" name="MBio">
        <title>Comparative Genomics Reveals the Core Gene Toolbox for the Fungus-Insect Symbiosis.</title>
        <authorList>
            <person name="Wang Y."/>
            <person name="Stata M."/>
            <person name="Wang W."/>
            <person name="Stajich J.E."/>
            <person name="White M.M."/>
            <person name="Moncalvo J.M."/>
        </authorList>
    </citation>
    <scope>NUCLEOTIDE SEQUENCE [LARGE SCALE GENOMIC DNA]</scope>
    <source>
        <strain evidence="11 12">SWE-8-4</strain>
    </source>
</reference>
<dbReference type="Gene3D" id="3.30.40.10">
    <property type="entry name" value="Zinc/RING finger domain, C3HC4 (zinc finger)"/>
    <property type="match status" value="1"/>
</dbReference>